<sequence>MVFAQVPGASWPGDEGDCRWCSILLGPGSAAGPAAAERAPERRTEHRAEGSRTWLERTRLVILPVAAITVLAALVLVALR</sequence>
<keyword evidence="2" id="KW-0812">Transmembrane</keyword>
<keyword evidence="2" id="KW-0472">Membrane</keyword>
<evidence type="ECO:0000313" key="3">
    <source>
        <dbReference type="EMBL" id="BCL25650.1"/>
    </source>
</evidence>
<proteinExistence type="predicted"/>
<keyword evidence="2" id="KW-1133">Transmembrane helix</keyword>
<feature type="compositionally biased region" description="Basic and acidic residues" evidence="1">
    <location>
        <begin position="38"/>
        <end position="50"/>
    </location>
</feature>
<dbReference type="EMBL" id="AP023440">
    <property type="protein sequence ID" value="BCL25650.1"/>
    <property type="molecule type" value="Genomic_DNA"/>
</dbReference>
<dbReference type="AlphaFoldDB" id="A0A7G1NVD4"/>
<evidence type="ECO:0000256" key="2">
    <source>
        <dbReference type="SAM" id="Phobius"/>
    </source>
</evidence>
<feature type="region of interest" description="Disordered" evidence="1">
    <location>
        <begin position="30"/>
        <end position="50"/>
    </location>
</feature>
<evidence type="ECO:0000256" key="1">
    <source>
        <dbReference type="SAM" id="MobiDB-lite"/>
    </source>
</evidence>
<dbReference type="Proteomes" id="UP000516444">
    <property type="component" value="Chromosome"/>
</dbReference>
<dbReference type="RefSeq" id="WP_157871643.1">
    <property type="nucleotide sequence ID" value="NZ_JBFAES010000016.1"/>
</dbReference>
<keyword evidence="4" id="KW-1185">Reference proteome</keyword>
<feature type="transmembrane region" description="Helical" evidence="2">
    <location>
        <begin position="60"/>
        <end position="79"/>
    </location>
</feature>
<evidence type="ECO:0000313" key="4">
    <source>
        <dbReference type="Proteomes" id="UP000516444"/>
    </source>
</evidence>
<organism evidence="3 4">
    <name type="scientific">Streptomyces aurantiacus</name>
    <dbReference type="NCBI Taxonomy" id="47760"/>
    <lineage>
        <taxon>Bacteria</taxon>
        <taxon>Bacillati</taxon>
        <taxon>Actinomycetota</taxon>
        <taxon>Actinomycetes</taxon>
        <taxon>Kitasatosporales</taxon>
        <taxon>Streptomycetaceae</taxon>
        <taxon>Streptomyces</taxon>
        <taxon>Streptomyces aurantiacus group</taxon>
    </lineage>
</organism>
<dbReference type="KEGG" id="sgm:GCM10017557_05090"/>
<accession>A0A7G1NVD4</accession>
<protein>
    <submittedName>
        <fullName evidence="3">Uncharacterized protein</fullName>
    </submittedName>
</protein>
<name>A0A7G1NVD4_9ACTN</name>
<gene>
    <name evidence="3" type="ORF">GCM10017557_05090</name>
</gene>
<reference evidence="3 4" key="1">
    <citation type="journal article" date="2014" name="Int. J. Syst. Evol. Microbiol.">
        <title>Complete genome sequence of Corynebacterium casei LMG S-19264T (=DSM 44701T), isolated from a smear-ripened cheese.</title>
        <authorList>
            <consortium name="US DOE Joint Genome Institute (JGI-PGF)"/>
            <person name="Walter F."/>
            <person name="Albersmeier A."/>
            <person name="Kalinowski J."/>
            <person name="Ruckert C."/>
        </authorList>
    </citation>
    <scope>NUCLEOTIDE SEQUENCE [LARGE SCALE GENOMIC DNA]</scope>
    <source>
        <strain evidence="3 4">JCM 4677</strain>
    </source>
</reference>